<evidence type="ECO:0000259" key="2">
    <source>
        <dbReference type="Pfam" id="PF00419"/>
    </source>
</evidence>
<dbReference type="InterPro" id="IPR036937">
    <property type="entry name" value="Adhesion_dom_fimbrial_sf"/>
</dbReference>
<evidence type="ECO:0000313" key="3">
    <source>
        <dbReference type="EMBL" id="TCT30986.1"/>
    </source>
</evidence>
<proteinExistence type="predicted"/>
<dbReference type="PANTHER" id="PTHR33420">
    <property type="entry name" value="FIMBRIAL SUBUNIT ELFA-RELATED"/>
    <property type="match status" value="1"/>
</dbReference>
<dbReference type="InterPro" id="IPR050263">
    <property type="entry name" value="Bact_Fimbrial_Adh_Pro"/>
</dbReference>
<dbReference type="RefSeq" id="WP_132496898.1">
    <property type="nucleotide sequence ID" value="NZ_SMAS01000008.1"/>
</dbReference>
<dbReference type="InterPro" id="IPR000259">
    <property type="entry name" value="Adhesion_dom_fimbrial"/>
</dbReference>
<sequence length="164" mass="18084">MNRILFSLLGLCALPVMAENVNIYVHGNVVVMPCKVENTSYNVELGKINRWNYRNPAQSPWVDFSIKLIDCPISTKSAKFSVNGTADATDNNYFVNTGSSTNSLLHLAQKSNKATIKNGSTVDMAINSTTKSAEIPLSARMISLQPMFTPGDFKSHLEFSLTYQ</sequence>
<feature type="domain" description="Fimbrial-type adhesion" evidence="2">
    <location>
        <begin position="24"/>
        <end position="164"/>
    </location>
</feature>
<dbReference type="Gene3D" id="2.60.40.1090">
    <property type="entry name" value="Fimbrial-type adhesion domain"/>
    <property type="match status" value="1"/>
</dbReference>
<reference evidence="3 4" key="1">
    <citation type="submission" date="2019-03" db="EMBL/GenBank/DDBJ databases">
        <title>Genomic analyses of the natural microbiome of Caenorhabditis elegans.</title>
        <authorList>
            <person name="Samuel B."/>
        </authorList>
    </citation>
    <scope>NUCLEOTIDE SEQUENCE [LARGE SCALE GENOMIC DNA]</scope>
    <source>
        <strain evidence="3 4">JUb102</strain>
    </source>
</reference>
<evidence type="ECO:0000256" key="1">
    <source>
        <dbReference type="SAM" id="SignalP"/>
    </source>
</evidence>
<dbReference type="GO" id="GO:0009289">
    <property type="term" value="C:pilus"/>
    <property type="evidence" value="ECO:0007669"/>
    <property type="project" value="InterPro"/>
</dbReference>
<accession>A0A4R3NH24</accession>
<comment type="caution">
    <text evidence="3">The sequence shown here is derived from an EMBL/GenBank/DDBJ whole genome shotgun (WGS) entry which is preliminary data.</text>
</comment>
<dbReference type="GO" id="GO:0043709">
    <property type="term" value="P:cell adhesion involved in single-species biofilm formation"/>
    <property type="evidence" value="ECO:0007669"/>
    <property type="project" value="TreeGrafter"/>
</dbReference>
<dbReference type="EMBL" id="SMAS01000008">
    <property type="protein sequence ID" value="TCT30986.1"/>
    <property type="molecule type" value="Genomic_DNA"/>
</dbReference>
<dbReference type="Pfam" id="PF00419">
    <property type="entry name" value="Fimbrial"/>
    <property type="match status" value="1"/>
</dbReference>
<keyword evidence="1" id="KW-0732">Signal</keyword>
<dbReference type="SUPFAM" id="SSF49401">
    <property type="entry name" value="Bacterial adhesins"/>
    <property type="match status" value="1"/>
</dbReference>
<protein>
    <submittedName>
        <fullName evidence="3">Minor fimbrial subunit</fullName>
    </submittedName>
</protein>
<dbReference type="AlphaFoldDB" id="A0A4R3NH24"/>
<name>A0A4R3NH24_9GAMM</name>
<dbReference type="InterPro" id="IPR008966">
    <property type="entry name" value="Adhesion_dom_sf"/>
</dbReference>
<dbReference type="PANTHER" id="PTHR33420:SF27">
    <property type="entry name" value="PROTEIN FIMG"/>
    <property type="match status" value="1"/>
</dbReference>
<evidence type="ECO:0000313" key="4">
    <source>
        <dbReference type="Proteomes" id="UP000295055"/>
    </source>
</evidence>
<feature type="signal peptide" evidence="1">
    <location>
        <begin position="1"/>
        <end position="18"/>
    </location>
</feature>
<gene>
    <name evidence="3" type="ORF">EC835_108135</name>
</gene>
<dbReference type="OrthoDB" id="6495165at2"/>
<feature type="chain" id="PRO_5020403961" evidence="1">
    <location>
        <begin position="19"/>
        <end position="164"/>
    </location>
</feature>
<organism evidence="3 4">
    <name type="scientific">Providencia alcalifaciens</name>
    <dbReference type="NCBI Taxonomy" id="126385"/>
    <lineage>
        <taxon>Bacteria</taxon>
        <taxon>Pseudomonadati</taxon>
        <taxon>Pseudomonadota</taxon>
        <taxon>Gammaproteobacteria</taxon>
        <taxon>Enterobacterales</taxon>
        <taxon>Morganellaceae</taxon>
        <taxon>Providencia</taxon>
    </lineage>
</organism>
<dbReference type="Proteomes" id="UP000295055">
    <property type="component" value="Unassembled WGS sequence"/>
</dbReference>